<dbReference type="Proteomes" id="UP000789342">
    <property type="component" value="Unassembled WGS sequence"/>
</dbReference>
<feature type="region of interest" description="Disordered" evidence="1">
    <location>
        <begin position="1"/>
        <end position="40"/>
    </location>
</feature>
<feature type="non-terminal residue" evidence="2">
    <location>
        <position position="1"/>
    </location>
</feature>
<evidence type="ECO:0000256" key="1">
    <source>
        <dbReference type="SAM" id="MobiDB-lite"/>
    </source>
</evidence>
<evidence type="ECO:0000313" key="3">
    <source>
        <dbReference type="Proteomes" id="UP000789342"/>
    </source>
</evidence>
<reference evidence="2" key="1">
    <citation type="submission" date="2021-06" db="EMBL/GenBank/DDBJ databases">
        <authorList>
            <person name="Kallberg Y."/>
            <person name="Tangrot J."/>
            <person name="Rosling A."/>
        </authorList>
    </citation>
    <scope>NUCLEOTIDE SEQUENCE</scope>
    <source>
        <strain evidence="2">CL551</strain>
    </source>
</reference>
<proteinExistence type="predicted"/>
<gene>
    <name evidence="2" type="ORF">AMORRO_LOCUS11683</name>
</gene>
<sequence>EPHNDNDNPEDVMHQTNIENLDVHVSNRPQRYLDKSKQMDDAKYEKKPNWSEIQISLANAANKKDLEKSTKA</sequence>
<dbReference type="EMBL" id="CAJVPV010015470">
    <property type="protein sequence ID" value="CAG8692131.1"/>
    <property type="molecule type" value="Genomic_DNA"/>
</dbReference>
<feature type="compositionally biased region" description="Basic and acidic residues" evidence="1">
    <location>
        <begin position="31"/>
        <end position="40"/>
    </location>
</feature>
<keyword evidence="3" id="KW-1185">Reference proteome</keyword>
<name>A0A9N9ES29_9GLOM</name>
<protein>
    <submittedName>
        <fullName evidence="2">3952_t:CDS:1</fullName>
    </submittedName>
</protein>
<accession>A0A9N9ES29</accession>
<dbReference type="AlphaFoldDB" id="A0A9N9ES29"/>
<comment type="caution">
    <text evidence="2">The sequence shown here is derived from an EMBL/GenBank/DDBJ whole genome shotgun (WGS) entry which is preliminary data.</text>
</comment>
<evidence type="ECO:0000313" key="2">
    <source>
        <dbReference type="EMBL" id="CAG8692131.1"/>
    </source>
</evidence>
<organism evidence="2 3">
    <name type="scientific">Acaulospora morrowiae</name>
    <dbReference type="NCBI Taxonomy" id="94023"/>
    <lineage>
        <taxon>Eukaryota</taxon>
        <taxon>Fungi</taxon>
        <taxon>Fungi incertae sedis</taxon>
        <taxon>Mucoromycota</taxon>
        <taxon>Glomeromycotina</taxon>
        <taxon>Glomeromycetes</taxon>
        <taxon>Diversisporales</taxon>
        <taxon>Acaulosporaceae</taxon>
        <taxon>Acaulospora</taxon>
    </lineage>
</organism>